<protein>
    <submittedName>
        <fullName evidence="2">Uncharacterized protein</fullName>
    </submittedName>
</protein>
<organism evidence="2 3">
    <name type="scientific">Trichinella zimbabwensis</name>
    <dbReference type="NCBI Taxonomy" id="268475"/>
    <lineage>
        <taxon>Eukaryota</taxon>
        <taxon>Metazoa</taxon>
        <taxon>Ecdysozoa</taxon>
        <taxon>Nematoda</taxon>
        <taxon>Enoplea</taxon>
        <taxon>Dorylaimia</taxon>
        <taxon>Trichinellida</taxon>
        <taxon>Trichinellidae</taxon>
        <taxon>Trichinella</taxon>
    </lineage>
</organism>
<dbReference type="EMBL" id="JYDP01002105">
    <property type="protein sequence ID" value="KRY97363.1"/>
    <property type="molecule type" value="Genomic_DNA"/>
</dbReference>
<name>A0A0V1GHU1_9BILA</name>
<evidence type="ECO:0000313" key="2">
    <source>
        <dbReference type="EMBL" id="KRY97363.1"/>
    </source>
</evidence>
<accession>A0A0V1GHU1</accession>
<dbReference type="AlphaFoldDB" id="A0A0V1GHU1"/>
<sequence length="30" mass="3408">MPRLSARHATLKHSQARLSTSDATQAIFRR</sequence>
<keyword evidence="3" id="KW-1185">Reference proteome</keyword>
<gene>
    <name evidence="2" type="ORF">T11_9484</name>
</gene>
<comment type="caution">
    <text evidence="2">The sequence shown here is derived from an EMBL/GenBank/DDBJ whole genome shotgun (WGS) entry which is preliminary data.</text>
</comment>
<reference evidence="2 3" key="1">
    <citation type="submission" date="2015-01" db="EMBL/GenBank/DDBJ databases">
        <title>Evolution of Trichinella species and genotypes.</title>
        <authorList>
            <person name="Korhonen P.K."/>
            <person name="Edoardo P."/>
            <person name="Giuseppe L.R."/>
            <person name="Gasser R.B."/>
        </authorList>
    </citation>
    <scope>NUCLEOTIDE SEQUENCE [LARGE SCALE GENOMIC DNA]</scope>
    <source>
        <strain evidence="2">ISS1029</strain>
    </source>
</reference>
<feature type="region of interest" description="Disordered" evidence="1">
    <location>
        <begin position="1"/>
        <end position="30"/>
    </location>
</feature>
<dbReference type="Proteomes" id="UP000055024">
    <property type="component" value="Unassembled WGS sequence"/>
</dbReference>
<evidence type="ECO:0000313" key="3">
    <source>
        <dbReference type="Proteomes" id="UP000055024"/>
    </source>
</evidence>
<proteinExistence type="predicted"/>
<feature type="compositionally biased region" description="Basic residues" evidence="1">
    <location>
        <begin position="1"/>
        <end position="15"/>
    </location>
</feature>
<evidence type="ECO:0000256" key="1">
    <source>
        <dbReference type="SAM" id="MobiDB-lite"/>
    </source>
</evidence>